<dbReference type="AlphaFoldDB" id="A0A444JPD9"/>
<dbReference type="SMART" id="SM00388">
    <property type="entry name" value="HisKA"/>
    <property type="match status" value="1"/>
</dbReference>
<protein>
    <recommendedName>
        <fullName evidence="3">histidine kinase</fullName>
        <ecNumber evidence="3">2.7.13.3</ecNumber>
    </recommendedName>
</protein>
<comment type="catalytic activity">
    <reaction evidence="1">
        <text>ATP + protein L-histidine = ADP + protein N-phospho-L-histidine.</text>
        <dbReference type="EC" id="2.7.13.3"/>
    </reaction>
</comment>
<dbReference type="EMBL" id="RJLM01000005">
    <property type="protein sequence ID" value="RWX54828.1"/>
    <property type="molecule type" value="Genomic_DNA"/>
</dbReference>
<keyword evidence="4" id="KW-1003">Cell membrane</keyword>
<dbReference type="EC" id="2.7.13.3" evidence="3"/>
<keyword evidence="6" id="KW-0808">Transferase</keyword>
<keyword evidence="16" id="KW-1185">Reference proteome</keyword>
<dbReference type="GO" id="GO:0005886">
    <property type="term" value="C:plasma membrane"/>
    <property type="evidence" value="ECO:0007669"/>
    <property type="project" value="UniProtKB-SubCell"/>
</dbReference>
<evidence type="ECO:0000256" key="8">
    <source>
        <dbReference type="ARBA" id="ARBA00022741"/>
    </source>
</evidence>
<evidence type="ECO:0000256" key="3">
    <source>
        <dbReference type="ARBA" id="ARBA00012438"/>
    </source>
</evidence>
<evidence type="ECO:0000313" key="16">
    <source>
        <dbReference type="Proteomes" id="UP000287563"/>
    </source>
</evidence>
<evidence type="ECO:0000256" key="5">
    <source>
        <dbReference type="ARBA" id="ARBA00022553"/>
    </source>
</evidence>
<evidence type="ECO:0000256" key="6">
    <source>
        <dbReference type="ARBA" id="ARBA00022679"/>
    </source>
</evidence>
<evidence type="ECO:0000313" key="15">
    <source>
        <dbReference type="EMBL" id="RWX54828.1"/>
    </source>
</evidence>
<dbReference type="InterPro" id="IPR036890">
    <property type="entry name" value="HATPase_C_sf"/>
</dbReference>
<dbReference type="GO" id="GO:0005524">
    <property type="term" value="F:ATP binding"/>
    <property type="evidence" value="ECO:0007669"/>
    <property type="project" value="UniProtKB-KW"/>
</dbReference>
<evidence type="ECO:0000256" key="9">
    <source>
        <dbReference type="ARBA" id="ARBA00022777"/>
    </source>
</evidence>
<dbReference type="InterPro" id="IPR036097">
    <property type="entry name" value="HisK_dim/P_sf"/>
</dbReference>
<dbReference type="InterPro" id="IPR005467">
    <property type="entry name" value="His_kinase_dom"/>
</dbReference>
<reference evidence="15 16" key="1">
    <citation type="submission" date="2018-11" db="EMBL/GenBank/DDBJ databases">
        <title>Photobacterium sp. BEI247 sp. nov., a marine bacterium isolated from Yongle Blue Hole in the South China Sea.</title>
        <authorList>
            <person name="Wang X."/>
        </authorList>
    </citation>
    <scope>NUCLEOTIDE SEQUENCE [LARGE SCALE GENOMIC DNA]</scope>
    <source>
        <strain evidence="16">BEI247</strain>
    </source>
</reference>
<gene>
    <name evidence="15" type="ORF">EDI28_13850</name>
</gene>
<proteinExistence type="predicted"/>
<dbReference type="InterPro" id="IPR003661">
    <property type="entry name" value="HisK_dim/P_dom"/>
</dbReference>
<comment type="subcellular location">
    <subcellularLocation>
        <location evidence="2">Cell membrane</location>
        <topology evidence="2">Multi-pass membrane protein</topology>
    </subcellularLocation>
</comment>
<keyword evidence="8" id="KW-0547">Nucleotide-binding</keyword>
<comment type="caution">
    <text evidence="15">The sequence shown here is derived from an EMBL/GenBank/DDBJ whole genome shotgun (WGS) entry which is preliminary data.</text>
</comment>
<dbReference type="InterPro" id="IPR050398">
    <property type="entry name" value="HssS/ArlS-like"/>
</dbReference>
<dbReference type="PANTHER" id="PTHR45528:SF1">
    <property type="entry name" value="SENSOR HISTIDINE KINASE CPXA"/>
    <property type="match status" value="1"/>
</dbReference>
<keyword evidence="10" id="KW-0067">ATP-binding</keyword>
<dbReference type="PROSITE" id="PS50109">
    <property type="entry name" value="HIS_KIN"/>
    <property type="match status" value="1"/>
</dbReference>
<dbReference type="Gene3D" id="3.30.565.10">
    <property type="entry name" value="Histidine kinase-like ATPase, C-terminal domain"/>
    <property type="match status" value="1"/>
</dbReference>
<evidence type="ECO:0000259" key="14">
    <source>
        <dbReference type="PROSITE" id="PS50109"/>
    </source>
</evidence>
<keyword evidence="13" id="KW-0472">Membrane</keyword>
<dbReference type="GO" id="GO:0000155">
    <property type="term" value="F:phosphorelay sensor kinase activity"/>
    <property type="evidence" value="ECO:0007669"/>
    <property type="project" value="InterPro"/>
</dbReference>
<evidence type="ECO:0000256" key="7">
    <source>
        <dbReference type="ARBA" id="ARBA00022692"/>
    </source>
</evidence>
<dbReference type="SUPFAM" id="SSF47384">
    <property type="entry name" value="Homodimeric domain of signal transducing histidine kinase"/>
    <property type="match status" value="1"/>
</dbReference>
<evidence type="ECO:0000256" key="11">
    <source>
        <dbReference type="ARBA" id="ARBA00022989"/>
    </source>
</evidence>
<keyword evidence="12" id="KW-0902">Two-component regulatory system</keyword>
<dbReference type="SUPFAM" id="SSF55874">
    <property type="entry name" value="ATPase domain of HSP90 chaperone/DNA topoisomerase II/histidine kinase"/>
    <property type="match status" value="1"/>
</dbReference>
<organism evidence="15 16">
    <name type="scientific">Photobacterium chitinilyticum</name>
    <dbReference type="NCBI Taxonomy" id="2485123"/>
    <lineage>
        <taxon>Bacteria</taxon>
        <taxon>Pseudomonadati</taxon>
        <taxon>Pseudomonadota</taxon>
        <taxon>Gammaproteobacteria</taxon>
        <taxon>Vibrionales</taxon>
        <taxon>Vibrionaceae</taxon>
        <taxon>Photobacterium</taxon>
    </lineage>
</organism>
<dbReference type="Pfam" id="PF00512">
    <property type="entry name" value="HisKA"/>
    <property type="match status" value="1"/>
</dbReference>
<evidence type="ECO:0000256" key="10">
    <source>
        <dbReference type="ARBA" id="ARBA00022840"/>
    </source>
</evidence>
<dbReference type="Proteomes" id="UP000287563">
    <property type="component" value="Unassembled WGS sequence"/>
</dbReference>
<evidence type="ECO:0000256" key="2">
    <source>
        <dbReference type="ARBA" id="ARBA00004651"/>
    </source>
</evidence>
<evidence type="ECO:0000256" key="4">
    <source>
        <dbReference type="ARBA" id="ARBA00022475"/>
    </source>
</evidence>
<name>A0A444JPD9_9GAMM</name>
<dbReference type="OrthoDB" id="9121563at2"/>
<keyword evidence="9 15" id="KW-0418">Kinase</keyword>
<dbReference type="Gene3D" id="1.10.287.130">
    <property type="match status" value="1"/>
</dbReference>
<evidence type="ECO:0000256" key="1">
    <source>
        <dbReference type="ARBA" id="ARBA00000085"/>
    </source>
</evidence>
<evidence type="ECO:0000256" key="12">
    <source>
        <dbReference type="ARBA" id="ARBA00023012"/>
    </source>
</evidence>
<sequence>MNTLDEDKTPSAKSLRYIELVNLVEELKSNIKKQKEFIDREEFFLRTVSHELRTPIAIISTSGELLERLALTGAAQRATDRIMYAVNNMKTLVQTLLWVSRKSDTSLPVTEIDVQAMIYKIVEDNKYLSQGKDIELNFDKLNSGPVIVGNYGTIHLVLINLIRNAIQYTHQGRIIFENSSYTVTIKNPTNEAASENKVESSYGIGLYLVEKICKAQQYKFEIAAENNTVEAKVTFDTMITD</sequence>
<dbReference type="PANTHER" id="PTHR45528">
    <property type="entry name" value="SENSOR HISTIDINE KINASE CPXA"/>
    <property type="match status" value="1"/>
</dbReference>
<accession>A0A444JPD9</accession>
<keyword evidence="11" id="KW-1133">Transmembrane helix</keyword>
<dbReference type="CDD" id="cd00082">
    <property type="entry name" value="HisKA"/>
    <property type="match status" value="1"/>
</dbReference>
<keyword evidence="5" id="KW-0597">Phosphoprotein</keyword>
<keyword evidence="7" id="KW-0812">Transmembrane</keyword>
<feature type="domain" description="Histidine kinase" evidence="14">
    <location>
        <begin position="47"/>
        <end position="241"/>
    </location>
</feature>
<evidence type="ECO:0000256" key="13">
    <source>
        <dbReference type="ARBA" id="ARBA00023136"/>
    </source>
</evidence>